<feature type="signal peptide" evidence="1">
    <location>
        <begin position="1"/>
        <end position="26"/>
    </location>
</feature>
<dbReference type="EMBL" id="DUZY01000001">
    <property type="protein sequence ID" value="DAD23817.1"/>
    <property type="molecule type" value="Genomic_DNA"/>
</dbReference>
<name>A0A822XU17_NELNU</name>
<dbReference type="Proteomes" id="UP000607653">
    <property type="component" value="Unassembled WGS sequence"/>
</dbReference>
<reference evidence="2 3" key="1">
    <citation type="journal article" date="2020" name="Mol. Biol. Evol.">
        <title>Distinct Expression and Methylation Patterns for Genes with Different Fates following a Single Whole-Genome Duplication in Flowering Plants.</title>
        <authorList>
            <person name="Shi T."/>
            <person name="Rahmani R.S."/>
            <person name="Gugger P.F."/>
            <person name="Wang M."/>
            <person name="Li H."/>
            <person name="Zhang Y."/>
            <person name="Li Z."/>
            <person name="Wang Q."/>
            <person name="Van de Peer Y."/>
            <person name="Marchal K."/>
            <person name="Chen J."/>
        </authorList>
    </citation>
    <scope>NUCLEOTIDE SEQUENCE [LARGE SCALE GENOMIC DNA]</scope>
    <source>
        <tissue evidence="2">Leaf</tissue>
    </source>
</reference>
<gene>
    <name evidence="2" type="ORF">HUJ06_025280</name>
</gene>
<evidence type="ECO:0000256" key="1">
    <source>
        <dbReference type="SAM" id="SignalP"/>
    </source>
</evidence>
<comment type="caution">
    <text evidence="2">The sequence shown here is derived from an EMBL/GenBank/DDBJ whole genome shotgun (WGS) entry which is preliminary data.</text>
</comment>
<evidence type="ECO:0000313" key="2">
    <source>
        <dbReference type="EMBL" id="DAD23817.1"/>
    </source>
</evidence>
<accession>A0A822XU17</accession>
<evidence type="ECO:0008006" key="4">
    <source>
        <dbReference type="Google" id="ProtNLM"/>
    </source>
</evidence>
<proteinExistence type="predicted"/>
<evidence type="ECO:0000313" key="3">
    <source>
        <dbReference type="Proteomes" id="UP000607653"/>
    </source>
</evidence>
<protein>
    <recommendedName>
        <fullName evidence="4">Transmembrane protein</fullName>
    </recommendedName>
</protein>
<sequence>MARKETLVIVLSWFLIAAFLVASATASGRLGTIDHVVQHQACRCCLFDWGPPLIKCVKACCGHGCKCT</sequence>
<keyword evidence="3" id="KW-1185">Reference proteome</keyword>
<keyword evidence="1" id="KW-0732">Signal</keyword>
<feature type="chain" id="PRO_5032484263" description="Transmembrane protein" evidence="1">
    <location>
        <begin position="27"/>
        <end position="68"/>
    </location>
</feature>
<organism evidence="2 3">
    <name type="scientific">Nelumbo nucifera</name>
    <name type="common">Sacred lotus</name>
    <dbReference type="NCBI Taxonomy" id="4432"/>
    <lineage>
        <taxon>Eukaryota</taxon>
        <taxon>Viridiplantae</taxon>
        <taxon>Streptophyta</taxon>
        <taxon>Embryophyta</taxon>
        <taxon>Tracheophyta</taxon>
        <taxon>Spermatophyta</taxon>
        <taxon>Magnoliopsida</taxon>
        <taxon>Proteales</taxon>
        <taxon>Nelumbonaceae</taxon>
        <taxon>Nelumbo</taxon>
    </lineage>
</organism>
<dbReference type="AlphaFoldDB" id="A0A822XU17"/>